<organism evidence="1 2">
    <name type="scientific">Elizabethkingia anophelis</name>
    <dbReference type="NCBI Taxonomy" id="1117645"/>
    <lineage>
        <taxon>Bacteria</taxon>
        <taxon>Pseudomonadati</taxon>
        <taxon>Bacteroidota</taxon>
        <taxon>Flavobacteriia</taxon>
        <taxon>Flavobacteriales</taxon>
        <taxon>Weeksellaceae</taxon>
        <taxon>Elizabethkingia</taxon>
    </lineage>
</organism>
<protein>
    <submittedName>
        <fullName evidence="1">Uncharacterized protein</fullName>
    </submittedName>
</protein>
<evidence type="ECO:0000313" key="1">
    <source>
        <dbReference type="EMBL" id="STD00494.1"/>
    </source>
</evidence>
<proteinExistence type="predicted"/>
<sequence length="30" mass="3619">MDIKIHTINNKKMFPPVELEELEIMIEEAY</sequence>
<accession>A0A7Z7LVL1</accession>
<dbReference type="Proteomes" id="UP000254876">
    <property type="component" value="Unassembled WGS sequence"/>
</dbReference>
<dbReference type="AlphaFoldDB" id="A0A7Z7LVL1"/>
<dbReference type="EMBL" id="UFYD01000001">
    <property type="protein sequence ID" value="STD00494.1"/>
    <property type="molecule type" value="Genomic_DNA"/>
</dbReference>
<evidence type="ECO:0000313" key="2">
    <source>
        <dbReference type="Proteomes" id="UP000254876"/>
    </source>
</evidence>
<reference evidence="1 2" key="1">
    <citation type="submission" date="2018-06" db="EMBL/GenBank/DDBJ databases">
        <authorList>
            <consortium name="Pathogen Informatics"/>
            <person name="Doyle S."/>
        </authorList>
    </citation>
    <scope>NUCLEOTIDE SEQUENCE [LARGE SCALE GENOMIC DNA]</scope>
    <source>
        <strain evidence="1 2">NCTC10588</strain>
    </source>
</reference>
<comment type="caution">
    <text evidence="1">The sequence shown here is derived from an EMBL/GenBank/DDBJ whole genome shotgun (WGS) entry which is preliminary data.</text>
</comment>
<gene>
    <name evidence="1" type="ORF">NCTC10588_01490</name>
</gene>
<name>A0A7Z7LVL1_9FLAO</name>